<evidence type="ECO:0000313" key="1">
    <source>
        <dbReference type="EMBL" id="SCU88241.1"/>
    </source>
</evidence>
<accession>A0A1G4JDH4</accession>
<dbReference type="EMBL" id="LT598463">
    <property type="protein sequence ID" value="SCU88241.1"/>
    <property type="molecule type" value="Genomic_DNA"/>
</dbReference>
<protein>
    <submittedName>
        <fullName evidence="1">LAMI_0D09318g1_1</fullName>
    </submittedName>
</protein>
<gene>
    <name evidence="1" type="ORF">LAMI_0D09318G</name>
</gene>
<name>A0A1G4JDH4_9SACH</name>
<organism evidence="1 2">
    <name type="scientific">Lachancea mirantina</name>
    <dbReference type="NCBI Taxonomy" id="1230905"/>
    <lineage>
        <taxon>Eukaryota</taxon>
        <taxon>Fungi</taxon>
        <taxon>Dikarya</taxon>
        <taxon>Ascomycota</taxon>
        <taxon>Saccharomycotina</taxon>
        <taxon>Saccharomycetes</taxon>
        <taxon>Saccharomycetales</taxon>
        <taxon>Saccharomycetaceae</taxon>
        <taxon>Lachancea</taxon>
    </lineage>
</organism>
<dbReference type="OrthoDB" id="4021219at2759"/>
<keyword evidence="2" id="KW-1185">Reference proteome</keyword>
<evidence type="ECO:0000313" key="2">
    <source>
        <dbReference type="Proteomes" id="UP000191024"/>
    </source>
</evidence>
<dbReference type="Proteomes" id="UP000191024">
    <property type="component" value="Chromosome D"/>
</dbReference>
<proteinExistence type="predicted"/>
<sequence length="477" mass="53882">MAVEDNIISHFKKQETLGKETLEGLIDRHLRNDDRDDISQQQRSQGLSEPIDTIVSREKTLESCEQLLAVYTDMIKLGFLVEKAWDLETMRKCALVRFNIETNSVFSVTQNPSNYGEDFYAEVAFKAISKCDKVSKGLEQLTRNLDAVSTYVHRIPSEQFLEDSNCLLLEMWFLCGKVSRNIKKRTAGTFMRAKLLLIDCDLDAMRSDSAVITQHITLNETITAYRNFMKILLQQLHSCELHDEQGQFEECLLVFMDVESMYAAMKTNYLLIENATPEPPFEEDEQMHALDTINKYVDDAVLEHKEPALANLHDDDRNTRRRLSVGSSTSDLSLMMERTSLSKELPQLLQAFNNAKNLGKELESIRCDNGTLNSLGSCSVLESNLSDSNSLAKSFKSDESSELSSTLLTKNIHIKTGKDNLKSDLSYTAFGKPQMPPFASRDKTAISPINVGLAQNRKIHGFGSNVLNNLYGLNTRD</sequence>
<dbReference type="AlphaFoldDB" id="A0A1G4JDH4"/>
<reference evidence="1 2" key="1">
    <citation type="submission" date="2016-03" db="EMBL/GenBank/DDBJ databases">
        <authorList>
            <person name="Devillers H."/>
        </authorList>
    </citation>
    <scope>NUCLEOTIDE SEQUENCE [LARGE SCALE GENOMIC DNA]</scope>
    <source>
        <strain evidence="1">CBS 11717</strain>
    </source>
</reference>